<evidence type="ECO:0000256" key="1">
    <source>
        <dbReference type="SAM" id="MobiDB-lite"/>
    </source>
</evidence>
<organism evidence="2 3">
    <name type="scientific">Eiseniibacteriota bacterium</name>
    <dbReference type="NCBI Taxonomy" id="2212470"/>
    <lineage>
        <taxon>Bacteria</taxon>
        <taxon>Candidatus Eiseniibacteriota</taxon>
    </lineage>
</organism>
<dbReference type="AlphaFoldDB" id="A0A849SR99"/>
<keyword evidence="2" id="KW-0067">ATP-binding</keyword>
<dbReference type="GO" id="GO:0004386">
    <property type="term" value="F:helicase activity"/>
    <property type="evidence" value="ECO:0007669"/>
    <property type="project" value="UniProtKB-KW"/>
</dbReference>
<feature type="region of interest" description="Disordered" evidence="1">
    <location>
        <begin position="1"/>
        <end position="103"/>
    </location>
</feature>
<keyword evidence="2" id="KW-0347">Helicase</keyword>
<feature type="non-terminal residue" evidence="2">
    <location>
        <position position="1"/>
    </location>
</feature>
<evidence type="ECO:0000313" key="3">
    <source>
        <dbReference type="Proteomes" id="UP000580839"/>
    </source>
</evidence>
<comment type="caution">
    <text evidence="2">The sequence shown here is derived from an EMBL/GenBank/DDBJ whole genome shotgun (WGS) entry which is preliminary data.</text>
</comment>
<feature type="compositionally biased region" description="Basic and acidic residues" evidence="1">
    <location>
        <begin position="33"/>
        <end position="52"/>
    </location>
</feature>
<name>A0A849SR99_UNCEI</name>
<dbReference type="EMBL" id="JABFRW010000129">
    <property type="protein sequence ID" value="NOT34545.1"/>
    <property type="molecule type" value="Genomic_DNA"/>
</dbReference>
<reference evidence="2 3" key="1">
    <citation type="submission" date="2020-04" db="EMBL/GenBank/DDBJ databases">
        <title>Metagenomic profiling of ammonia- and methane-oxidizing microorganisms in a Dutch drinking water treatment plant.</title>
        <authorList>
            <person name="Poghosyan L."/>
            <person name="Leucker S."/>
        </authorList>
    </citation>
    <scope>NUCLEOTIDE SEQUENCE [LARGE SCALE GENOMIC DNA]</scope>
    <source>
        <strain evidence="2">S-RSF-IL-03</strain>
    </source>
</reference>
<accession>A0A849SR99</accession>
<dbReference type="Proteomes" id="UP000580839">
    <property type="component" value="Unassembled WGS sequence"/>
</dbReference>
<keyword evidence="2" id="KW-0547">Nucleotide-binding</keyword>
<protein>
    <submittedName>
        <fullName evidence="2">ATP-dependent RNA helicase</fullName>
    </submittedName>
</protein>
<evidence type="ECO:0000313" key="2">
    <source>
        <dbReference type="EMBL" id="NOT34545.1"/>
    </source>
</evidence>
<gene>
    <name evidence="2" type="ORF">HOP12_10285</name>
</gene>
<proteinExistence type="predicted"/>
<keyword evidence="2" id="KW-0378">Hydrolase</keyword>
<sequence>VPGRREESGARNPWRGRRDEPRDGGVRSGAPKPADKPVDRPAPRVESQRLEPQRQSPPPRPARDSNSDRGGKSGDKDGGKGGDKDFGKSGDKDSGKSGGKRRG</sequence>
<feature type="compositionally biased region" description="Basic and acidic residues" evidence="1">
    <location>
        <begin position="61"/>
        <end position="95"/>
    </location>
</feature>
<feature type="compositionally biased region" description="Basic and acidic residues" evidence="1">
    <location>
        <begin position="16"/>
        <end position="25"/>
    </location>
</feature>